<comment type="similarity">
    <text evidence="4 15">Belongs to the LTN1 family.</text>
</comment>
<keyword evidence="9 15" id="KW-0479">Metal-binding</keyword>
<evidence type="ECO:0000256" key="12">
    <source>
        <dbReference type="ARBA" id="ARBA00022786"/>
    </source>
</evidence>
<evidence type="ECO:0000256" key="4">
    <source>
        <dbReference type="ARBA" id="ARBA00007997"/>
    </source>
</evidence>
<dbReference type="GO" id="GO:0008270">
    <property type="term" value="F:zinc ion binding"/>
    <property type="evidence" value="ECO:0007669"/>
    <property type="project" value="UniProtKB-KW"/>
</dbReference>
<evidence type="ECO:0000256" key="9">
    <source>
        <dbReference type="ARBA" id="ARBA00022723"/>
    </source>
</evidence>
<dbReference type="EC" id="2.3.2.27" evidence="5 15"/>
<keyword evidence="13 15" id="KW-0862">Zinc</keyword>
<organism evidence="18 19">
    <name type="scientific">Dioscorea zingiberensis</name>
    <dbReference type="NCBI Taxonomy" id="325984"/>
    <lineage>
        <taxon>Eukaryota</taxon>
        <taxon>Viridiplantae</taxon>
        <taxon>Streptophyta</taxon>
        <taxon>Embryophyta</taxon>
        <taxon>Tracheophyta</taxon>
        <taxon>Spermatophyta</taxon>
        <taxon>Magnoliopsida</taxon>
        <taxon>Liliopsida</taxon>
        <taxon>Dioscoreales</taxon>
        <taxon>Dioscoreaceae</taxon>
        <taxon>Dioscorea</taxon>
    </lineage>
</organism>
<reference evidence="18" key="2">
    <citation type="journal article" date="2022" name="Hortic Res">
        <title>The genome of Dioscorea zingiberensis sheds light on the biosynthesis, origin and evolution of the medicinally important diosgenin saponins.</title>
        <authorList>
            <person name="Li Y."/>
            <person name="Tan C."/>
            <person name="Li Z."/>
            <person name="Guo J."/>
            <person name="Li S."/>
            <person name="Chen X."/>
            <person name="Wang C."/>
            <person name="Dai X."/>
            <person name="Yang H."/>
            <person name="Song W."/>
            <person name="Hou L."/>
            <person name="Xu J."/>
            <person name="Tong Z."/>
            <person name="Xu A."/>
            <person name="Yuan X."/>
            <person name="Wang W."/>
            <person name="Yang Q."/>
            <person name="Chen L."/>
            <person name="Sun Z."/>
            <person name="Wang K."/>
            <person name="Pan B."/>
            <person name="Chen J."/>
            <person name="Bao Y."/>
            <person name="Liu F."/>
            <person name="Qi X."/>
            <person name="Gang D.R."/>
            <person name="Wen J."/>
            <person name="Li J."/>
        </authorList>
    </citation>
    <scope>NUCLEOTIDE SEQUENCE</scope>
    <source>
        <strain evidence="18">Dzin_1.0</strain>
    </source>
</reference>
<feature type="region of interest" description="Disordered" evidence="16">
    <location>
        <begin position="1"/>
        <end position="27"/>
    </location>
</feature>
<dbReference type="Gene3D" id="3.30.40.10">
    <property type="entry name" value="Zinc/RING finger domain, C3HC4 (zinc finger)"/>
    <property type="match status" value="1"/>
</dbReference>
<dbReference type="GO" id="GO:0072344">
    <property type="term" value="P:rescue of stalled ribosome"/>
    <property type="evidence" value="ECO:0007669"/>
    <property type="project" value="UniProtKB-UniRule"/>
</dbReference>
<dbReference type="SMART" id="SM00744">
    <property type="entry name" value="RINGv"/>
    <property type="match status" value="1"/>
</dbReference>
<dbReference type="InterPro" id="IPR054476">
    <property type="entry name" value="Ltn1_N"/>
</dbReference>
<dbReference type="Pfam" id="PF13639">
    <property type="entry name" value="zf-RING_2"/>
    <property type="match status" value="1"/>
</dbReference>
<keyword evidence="11 14" id="KW-0863">Zinc-finger</keyword>
<gene>
    <name evidence="18" type="ORF">J5N97_013802</name>
</gene>
<keyword evidence="7" id="KW-0963">Cytoplasm</keyword>
<comment type="subcellular location">
    <subcellularLocation>
        <location evidence="2">Cytoplasm</location>
        <location evidence="2">Cytosol</location>
    </subcellularLocation>
</comment>
<comment type="subunit">
    <text evidence="15">Component of the ribosome quality control complex (RQC).</text>
</comment>
<evidence type="ECO:0000256" key="15">
    <source>
        <dbReference type="RuleBase" id="RU367090"/>
    </source>
</evidence>
<evidence type="ECO:0000256" key="13">
    <source>
        <dbReference type="ARBA" id="ARBA00022833"/>
    </source>
</evidence>
<dbReference type="Gene3D" id="1.25.10.10">
    <property type="entry name" value="Leucine-rich Repeat Variant"/>
    <property type="match status" value="1"/>
</dbReference>
<evidence type="ECO:0000256" key="14">
    <source>
        <dbReference type="PROSITE-ProRule" id="PRU00175"/>
    </source>
</evidence>
<evidence type="ECO:0000256" key="11">
    <source>
        <dbReference type="ARBA" id="ARBA00022771"/>
    </source>
</evidence>
<dbReference type="EMBL" id="JAGGNH010000003">
    <property type="protein sequence ID" value="KAJ0978328.1"/>
    <property type="molecule type" value="Genomic_DNA"/>
</dbReference>
<dbReference type="InterPro" id="IPR054477">
    <property type="entry name" value="LTN1_E3_ligase_6th"/>
</dbReference>
<dbReference type="InterPro" id="IPR054478">
    <property type="entry name" value="LTN1_UBC"/>
</dbReference>
<dbReference type="GO" id="GO:0043023">
    <property type="term" value="F:ribosomal large subunit binding"/>
    <property type="evidence" value="ECO:0007669"/>
    <property type="project" value="TreeGrafter"/>
</dbReference>
<comment type="function">
    <text evidence="15">E3 ubiquitin-protein ligase. Component of the ribosome quality control complex (RQC), a ribosome-associated complex that mediates ubiquitination and extraction of incompletely synthesized nascent chains for proteasomal degradation.</text>
</comment>
<evidence type="ECO:0000313" key="18">
    <source>
        <dbReference type="EMBL" id="KAJ0978328.1"/>
    </source>
</evidence>
<dbReference type="SUPFAM" id="SSF48371">
    <property type="entry name" value="ARM repeat"/>
    <property type="match status" value="1"/>
</dbReference>
<evidence type="ECO:0000256" key="6">
    <source>
        <dbReference type="ARBA" id="ARBA00017157"/>
    </source>
</evidence>
<evidence type="ECO:0000256" key="8">
    <source>
        <dbReference type="ARBA" id="ARBA00022679"/>
    </source>
</evidence>
<evidence type="ECO:0000313" key="19">
    <source>
        <dbReference type="Proteomes" id="UP001085076"/>
    </source>
</evidence>
<dbReference type="InterPro" id="IPR011989">
    <property type="entry name" value="ARM-like"/>
</dbReference>
<dbReference type="InterPro" id="IPR001841">
    <property type="entry name" value="Znf_RING"/>
</dbReference>
<evidence type="ECO:0000256" key="16">
    <source>
        <dbReference type="SAM" id="MobiDB-lite"/>
    </source>
</evidence>
<dbReference type="GO" id="GO:1990116">
    <property type="term" value="P:ribosome-associated ubiquitin-dependent protein catabolic process"/>
    <property type="evidence" value="ECO:0007669"/>
    <property type="project" value="UniProtKB-UniRule"/>
</dbReference>
<feature type="domain" description="RING-type" evidence="17">
    <location>
        <begin position="1889"/>
        <end position="1936"/>
    </location>
</feature>
<evidence type="ECO:0000256" key="1">
    <source>
        <dbReference type="ARBA" id="ARBA00000900"/>
    </source>
</evidence>
<dbReference type="SUPFAM" id="SSF57850">
    <property type="entry name" value="RING/U-box"/>
    <property type="match status" value="1"/>
</dbReference>
<proteinExistence type="inferred from homology"/>
<keyword evidence="10" id="KW-0677">Repeat</keyword>
<dbReference type="Pfam" id="PF22958">
    <property type="entry name" value="Ltn1_1st"/>
    <property type="match status" value="1"/>
</dbReference>
<sequence>MGKQKGEGARSKNRPSSSSLAASLLPPGASTVGFGGYLGSSKVDASSSSVEGVAPFSDVDAEVALHLKRLGRKDPTTKLKALTSLCSLFKQRSGEEIVQIVPRWTFEYRRLLLDYNQEVRRATHETMTYLVTTVRKGLAPHLKPLMGPWWFSQFDLAPEVSQAAKRSLEVIFPAQEKRLEGLTLCINEIFLYLDENLKLTPQSMSDKATPLDELEEIHKRVIASSLFAVASLIDVLLSTPQNHESKNADTDQKFASKARKKIVSHAEQMFSVHKYFLEFLKSRKPEVRSAAYSILASFIKHIPHVFNEGNMKTLSAAILGAFQEKDVLCHSTMWDMILLFSRKIPEGWSHCNIEKAVLNRFWNFLSSGCYGSQQISYPVLVLFLDSMPSKAAVGEQFVSKFFQHLWDGRNAIRSLAECLALFKAFKECFLWALYHPTRYSVEEDAFSLSSSIIDDVLVRLLWHDYILFLDPKDQCQSSSRQSTSSSECVTSLPHGRSAIMLNTNLSYIQELGKCIVGILSDISSKNLDLLNAFCSSVRKDCLNVFQQGECLAGFSDNVQRIADFFSLLDEFSLRKGETWPLHCLAGPMVANSFEAIKSLDSPDAVKLLSTLVKIFGPTTIVSYLNVHHGEQEINRSTNEGDTKTKSAAFLHIFRNEFVPWCLKGQKRSCSSKLDLLIDLIQAEYFSDQWCSVIGYATQRENWSVVDTKTSSIYNDIEILAILIEKVRERIDNNNLGIEEKTVFLSQHWQHKLLDKAAVFVACHSPLNSSYAHFLRVLLGGSTENDQSCFLSREAIRVIFNGILRHFVELLRTSPFEWAKSSCSFLFCAEFDESVQILDSSFSEKLEMARVALQVLEGSIYCLRTLDEDCKLVPCILAAIFIIDWECIMASEGALDDEFLGTYVDTCSPKSGNVIYDHQQEQVIDKLAFGRELHAFRCGISSSFWRSLSSCRLLQIGNILVQVLRFSVFEMDGFSASRTSALCCEWALDMLNVLCHDHDELQNMLDQLLCEDKSWPLWAKPVHNDGERSAVVQVEGALMASNEMRHHNFITFVDKLTCSLGFSRVIAGVDTETPISSEVASVEPISSSASSYPRIWLAAEILCTWRWPDGDPLTSFLPSLSKFTENLASSEDNIVFSIVKLLLDGSLVNGVSCQWVSFNAWALSYDEIENIEDPFLRSLMSMLLTLIIKDKVWGEYEALTLLRYVLDKLYGSTPVDRACLRILPYVLCVIIPPLLSKSCVSDEPCKDVSLISSKEDLLHKNILNWLETANSFPPFAYGQTGPDVLEWIQVVISCFPLCASGGAGKLIVEFLNDIVNSEKTLLLHLLRKQQCGDDALLISFTASADDETYSPLPVQMTLAKLIAVSVGYCWQEFAEGDWNFVLAQSHKWMKSLVLLMEETVESIDDTAMKYKTKDKSELSLEKLDAAIQALDSLQISICTTALVTYCVFSQLFELEQAYKNEVLQSLVHFKDEMMEDILRIFFATAVAEAISGSFSEEASSIIASSRLPYSHFWELVAVSVRKSPCHVRNAAMQSMELWGLSKGPVSSLFAILFSSKPNSSLQLAAYSLLTTEPARQLSIFKDKGSEGIFTTHNEADMSQSFESTSEEPYYLRDEVSFLIQQPAAWLIQMDLLASDRVNVFLAWALLLSHLHSLPPSSSARERLIQYIQDSVSSTILDCLFQHIPLKVGTNNMKKKEVELPVEVSKAANSAKQAITSCSLLSSIESLWPIGSEQMAALAGSIYGLMIRLLPAYVRNWFASLRDRSLSSAIESFTKMWCSPSLISDELSQVKEAVIADENFFVTVNKSSYEITATYKKEETGMDLVIRLSSSYPLRPVDVECTRSLGISEVKQRKWLLSLSAFVRSQNGAIAEAIRIWKSNFDKEFQGVEECPICYSIIHTTNHSLPRLACKTCKHKFHSACLYKWFSTSHKSTCPLCQTPF</sequence>
<evidence type="ECO:0000259" key="17">
    <source>
        <dbReference type="PROSITE" id="PS50089"/>
    </source>
</evidence>
<dbReference type="FunFam" id="3.30.40.10:FF:000038">
    <property type="entry name" value="E3 ubiquitin-protein ligase listerin"/>
    <property type="match status" value="1"/>
</dbReference>
<protein>
    <recommendedName>
        <fullName evidence="6 15">E3 ubiquitin-protein ligase listerin</fullName>
        <ecNumber evidence="5 15">2.3.2.27</ecNumber>
    </recommendedName>
    <alternativeName>
        <fullName evidence="15">RING-type E3 ubiquitin transferase listerin</fullName>
    </alternativeName>
</protein>
<comment type="pathway">
    <text evidence="3 15">Protein modification; protein ubiquitination.</text>
</comment>
<dbReference type="PANTHER" id="PTHR12389:SF0">
    <property type="entry name" value="E3 UBIQUITIN-PROTEIN LIGASE LISTERIN"/>
    <property type="match status" value="1"/>
</dbReference>
<dbReference type="GO" id="GO:0061630">
    <property type="term" value="F:ubiquitin protein ligase activity"/>
    <property type="evidence" value="ECO:0007669"/>
    <property type="project" value="UniProtKB-UniRule"/>
</dbReference>
<dbReference type="InterPro" id="IPR039795">
    <property type="entry name" value="LTN1/Rkr1"/>
</dbReference>
<dbReference type="OrthoDB" id="6108at2759"/>
<keyword evidence="12 15" id="KW-0833">Ubl conjugation pathway</keyword>
<dbReference type="SMART" id="SM00184">
    <property type="entry name" value="RING"/>
    <property type="match status" value="1"/>
</dbReference>
<dbReference type="InterPro" id="IPR013083">
    <property type="entry name" value="Znf_RING/FYVE/PHD"/>
</dbReference>
<dbReference type="PROSITE" id="PS50089">
    <property type="entry name" value="ZF_RING_2"/>
    <property type="match status" value="1"/>
</dbReference>
<feature type="compositionally biased region" description="Basic and acidic residues" evidence="16">
    <location>
        <begin position="1"/>
        <end position="10"/>
    </location>
</feature>
<dbReference type="InterPro" id="IPR039804">
    <property type="entry name" value="RING-CH-C4HC3_LTN1"/>
</dbReference>
<evidence type="ECO:0000256" key="10">
    <source>
        <dbReference type="ARBA" id="ARBA00022737"/>
    </source>
</evidence>
<dbReference type="Pfam" id="PF23009">
    <property type="entry name" value="UBC_like"/>
    <property type="match status" value="1"/>
</dbReference>
<dbReference type="CDD" id="cd16491">
    <property type="entry name" value="RING-CH-C4HC3_LTN1"/>
    <property type="match status" value="1"/>
</dbReference>
<dbReference type="InterPro" id="IPR016024">
    <property type="entry name" value="ARM-type_fold"/>
</dbReference>
<comment type="catalytic activity">
    <reaction evidence="1 15">
        <text>S-ubiquitinyl-[E2 ubiquitin-conjugating enzyme]-L-cysteine + [acceptor protein]-L-lysine = [E2 ubiquitin-conjugating enzyme]-L-cysteine + N(6)-ubiquitinyl-[acceptor protein]-L-lysine.</text>
        <dbReference type="EC" id="2.3.2.27"/>
    </reaction>
</comment>
<keyword evidence="19" id="KW-1185">Reference proteome</keyword>
<evidence type="ECO:0000256" key="3">
    <source>
        <dbReference type="ARBA" id="ARBA00004906"/>
    </source>
</evidence>
<dbReference type="PANTHER" id="PTHR12389">
    <property type="entry name" value="ZINC FINGER PROTEIN 294"/>
    <property type="match status" value="1"/>
</dbReference>
<accession>A0A9D5CRX7</accession>
<dbReference type="Pfam" id="PF22999">
    <property type="entry name" value="LTN1_E3_ligase_6th"/>
    <property type="match status" value="1"/>
</dbReference>
<evidence type="ECO:0000256" key="2">
    <source>
        <dbReference type="ARBA" id="ARBA00004514"/>
    </source>
</evidence>
<comment type="caution">
    <text evidence="18">The sequence shown here is derived from an EMBL/GenBank/DDBJ whole genome shotgun (WGS) entry which is preliminary data.</text>
</comment>
<dbReference type="Proteomes" id="UP001085076">
    <property type="component" value="Miscellaneous, Linkage group lg03"/>
</dbReference>
<name>A0A9D5CRX7_9LILI</name>
<dbReference type="InterPro" id="IPR011016">
    <property type="entry name" value="Znf_RING-CH"/>
</dbReference>
<feature type="compositionally biased region" description="Low complexity" evidence="16">
    <location>
        <begin position="15"/>
        <end position="27"/>
    </location>
</feature>
<evidence type="ECO:0000256" key="7">
    <source>
        <dbReference type="ARBA" id="ARBA00022490"/>
    </source>
</evidence>
<dbReference type="GO" id="GO:0005829">
    <property type="term" value="C:cytosol"/>
    <property type="evidence" value="ECO:0007669"/>
    <property type="project" value="UniProtKB-SubCell"/>
</dbReference>
<evidence type="ECO:0000256" key="5">
    <source>
        <dbReference type="ARBA" id="ARBA00012483"/>
    </source>
</evidence>
<dbReference type="GO" id="GO:1990112">
    <property type="term" value="C:RQC complex"/>
    <property type="evidence" value="ECO:0007669"/>
    <property type="project" value="UniProtKB-UniRule"/>
</dbReference>
<keyword evidence="8 15" id="KW-0808">Transferase</keyword>
<reference evidence="18" key="1">
    <citation type="submission" date="2021-03" db="EMBL/GenBank/DDBJ databases">
        <authorList>
            <person name="Li Z."/>
            <person name="Yang C."/>
        </authorList>
    </citation>
    <scope>NUCLEOTIDE SEQUENCE</scope>
    <source>
        <strain evidence="18">Dzin_1.0</strain>
        <tissue evidence="18">Leaf</tissue>
    </source>
</reference>